<protein>
    <recommendedName>
        <fullName evidence="1">Xylose isomerase-like TIM barrel domain-containing protein</fullName>
    </recommendedName>
</protein>
<dbReference type="InterPro" id="IPR050312">
    <property type="entry name" value="IolE/XylAMocC-like"/>
</dbReference>
<proteinExistence type="predicted"/>
<dbReference type="EMBL" id="LHZT01000132">
    <property type="protein sequence ID" value="KXV55496.1"/>
    <property type="molecule type" value="Genomic_DNA"/>
</dbReference>
<comment type="caution">
    <text evidence="2">The sequence shown here is derived from an EMBL/GenBank/DDBJ whole genome shotgun (WGS) entry which is preliminary data.</text>
</comment>
<accession>A0A149TQQ9</accession>
<reference evidence="2 3" key="1">
    <citation type="submission" date="2015-06" db="EMBL/GenBank/DDBJ databases">
        <title>Improved classification and identification of acetic acid bacteria using matrix-assisted laser desorption/ionization time-of-flight mass spectrometry; Gluconobacter nephelii and Gluconobacter uchimurae are later heterotypic synonyms of Gluconobacter japonicus and Gluconobacter oxydans, respectively.</title>
        <authorList>
            <person name="Li L."/>
            <person name="Cleenwerck I."/>
            <person name="De Vuyst L."/>
            <person name="Vandamme P."/>
        </authorList>
    </citation>
    <scope>NUCLEOTIDE SEQUENCE [LARGE SCALE GENOMIC DNA]</scope>
    <source>
        <strain evidence="2 3">LMG 1663</strain>
    </source>
</reference>
<evidence type="ECO:0000313" key="3">
    <source>
        <dbReference type="Proteomes" id="UP000075411"/>
    </source>
</evidence>
<evidence type="ECO:0000313" key="2">
    <source>
        <dbReference type="EMBL" id="KXV55496.1"/>
    </source>
</evidence>
<dbReference type="SUPFAM" id="SSF51658">
    <property type="entry name" value="Xylose isomerase-like"/>
    <property type="match status" value="1"/>
</dbReference>
<dbReference type="PANTHER" id="PTHR12110">
    <property type="entry name" value="HYDROXYPYRUVATE ISOMERASE"/>
    <property type="match status" value="1"/>
</dbReference>
<dbReference type="Proteomes" id="UP000075411">
    <property type="component" value="Unassembled WGS sequence"/>
</dbReference>
<name>A0A149TQQ9_9PROT</name>
<feature type="domain" description="Xylose isomerase-like TIM barrel" evidence="1">
    <location>
        <begin position="22"/>
        <end position="251"/>
    </location>
</feature>
<dbReference type="PATRIC" id="fig|104102.12.peg.2762"/>
<dbReference type="InterPro" id="IPR013022">
    <property type="entry name" value="Xyl_isomerase-like_TIM-brl"/>
</dbReference>
<gene>
    <name evidence="2" type="ORF">AD947_16560</name>
</gene>
<dbReference type="AlphaFoldDB" id="A0A149TQQ9"/>
<dbReference type="Pfam" id="PF01261">
    <property type="entry name" value="AP_endonuc_2"/>
    <property type="match status" value="1"/>
</dbReference>
<evidence type="ECO:0000259" key="1">
    <source>
        <dbReference type="Pfam" id="PF01261"/>
    </source>
</evidence>
<dbReference type="RefSeq" id="WP_082786304.1">
    <property type="nucleotide sequence ID" value="NZ_LHZT01000132.1"/>
</dbReference>
<dbReference type="PANTHER" id="PTHR12110:SF48">
    <property type="entry name" value="BLL3656 PROTEIN"/>
    <property type="match status" value="1"/>
</dbReference>
<dbReference type="OrthoDB" id="9072761at2"/>
<dbReference type="InterPro" id="IPR036237">
    <property type="entry name" value="Xyl_isomerase-like_sf"/>
</dbReference>
<organism evidence="2 3">
    <name type="scientific">Acetobacter tropicalis</name>
    <dbReference type="NCBI Taxonomy" id="104102"/>
    <lineage>
        <taxon>Bacteria</taxon>
        <taxon>Pseudomonadati</taxon>
        <taxon>Pseudomonadota</taxon>
        <taxon>Alphaproteobacteria</taxon>
        <taxon>Acetobacterales</taxon>
        <taxon>Acetobacteraceae</taxon>
        <taxon>Acetobacter</taxon>
    </lineage>
</organism>
<dbReference type="Gene3D" id="3.20.20.150">
    <property type="entry name" value="Divalent-metal-dependent TIM barrel enzymes"/>
    <property type="match status" value="1"/>
</dbReference>
<sequence>MDRELSLAHLTVISLSPPEMIRVAASTGYQSVGLRLIRVTPESPGYSLMDNDLMRRETLLAMEETQIKVHDIEFVKITPELDISSLKEFCAVGAALGASRIIAAPYDPDLTALADKFAALCDLAEDYNLGVVLEFFPWTNVPTLKDALEIRRRAGEPKNGGVLVDSLHFFRSESNFSDLEHLNADTLPFLHLCDGPLRGKHDLAGRLWEARAERLPPGKGELPLAKLIQRMPSDIPISLEVPMEHMAAEKGPEAVAQYVHECAVHLLKSMEPSLC</sequence>